<dbReference type="InterPro" id="IPR036452">
    <property type="entry name" value="Ribo_hydro-like"/>
</dbReference>
<name>A0A560FP06_9PROT</name>
<organism evidence="4 5">
    <name type="scientific">Nitrospirillum amazonense</name>
    <dbReference type="NCBI Taxonomy" id="28077"/>
    <lineage>
        <taxon>Bacteria</taxon>
        <taxon>Pseudomonadati</taxon>
        <taxon>Pseudomonadota</taxon>
        <taxon>Alphaproteobacteria</taxon>
        <taxon>Rhodospirillales</taxon>
        <taxon>Azospirillaceae</taxon>
        <taxon>Nitrospirillum</taxon>
    </lineage>
</organism>
<dbReference type="Proteomes" id="UP000319859">
    <property type="component" value="Unassembled WGS sequence"/>
</dbReference>
<dbReference type="GO" id="GO:0016799">
    <property type="term" value="F:hydrolase activity, hydrolyzing N-glycosyl compounds"/>
    <property type="evidence" value="ECO:0007669"/>
    <property type="project" value="InterPro"/>
</dbReference>
<feature type="signal peptide" evidence="1">
    <location>
        <begin position="1"/>
        <end position="25"/>
    </location>
</feature>
<reference evidence="4 5" key="1">
    <citation type="submission" date="2019-06" db="EMBL/GenBank/DDBJ databases">
        <title>Genomic Encyclopedia of Type Strains, Phase IV (KMG-V): Genome sequencing to study the core and pangenomes of soil and plant-associated prokaryotes.</title>
        <authorList>
            <person name="Whitman W."/>
        </authorList>
    </citation>
    <scope>NUCLEOTIDE SEQUENCE [LARGE SCALE GENOMIC DNA]</scope>
    <source>
        <strain evidence="4 5">BR 11880</strain>
    </source>
</reference>
<gene>
    <name evidence="4" type="ORF">FBZ89_10288</name>
</gene>
<evidence type="ECO:0000256" key="1">
    <source>
        <dbReference type="SAM" id="SignalP"/>
    </source>
</evidence>
<dbReference type="InterPro" id="IPR048527">
    <property type="entry name" value="Sde182_C"/>
</dbReference>
<sequence>MMNRWWVLAPLLLLALLASAPAVQAAPAKPRVFVLTDIANEPDDEESFVRFLLYTDQMDVAGMAATTSTWLRDQVHPERLRERIQAYGQVLPNLRAHDPAYPDAQALLDRVTAGPALYGLAGVGEGRDSTASAALVAAVDDPDPRPLWVTIWGGANVLAQALHQVAATRTPDQVAAFVARLRVYAISDQDDSGPWIRARYPQLFWIGSVHAFSHYSTATWTGMSGEDFYQFPGPDSASVSHGWIDAHIRKGPLGGLYPQWKFIMEGDTPSFLYLVDNGLNAPDHPDYGGWGGRYGLANEGMGLHTDVVDTAVGGDGRPHRNAQATIWCWREAYQNDFAARIGWTLTADRTQASHPPQVVVNGQGGSEPLHLTLRPGESVTLDAGASTNPDGGPLTFRWWQYREPSIWQDALVVVPELGIAGADTARATITAPTTRPLLPGPQQLHLILEVTGGGPLPLTRYRRVIIAMPQS</sequence>
<feature type="chain" id="PRO_5021754338" evidence="1">
    <location>
        <begin position="26"/>
        <end position="471"/>
    </location>
</feature>
<dbReference type="Gene3D" id="2.60.40.10">
    <property type="entry name" value="Immunoglobulins"/>
    <property type="match status" value="1"/>
</dbReference>
<keyword evidence="1" id="KW-0732">Signal</keyword>
<dbReference type="RefSeq" id="WP_145748561.1">
    <property type="nucleotide sequence ID" value="NZ_VITN01000002.1"/>
</dbReference>
<feature type="domain" description="Cellulose-binding Sde182 nucleoside hydrolase-like" evidence="2">
    <location>
        <begin position="31"/>
        <end position="294"/>
    </location>
</feature>
<evidence type="ECO:0000313" key="5">
    <source>
        <dbReference type="Proteomes" id="UP000319859"/>
    </source>
</evidence>
<accession>A0A560FP06</accession>
<dbReference type="AlphaFoldDB" id="A0A560FP06"/>
<evidence type="ECO:0000313" key="4">
    <source>
        <dbReference type="EMBL" id="TWB23335.1"/>
    </source>
</evidence>
<evidence type="ECO:0000259" key="3">
    <source>
        <dbReference type="Pfam" id="PF21027"/>
    </source>
</evidence>
<dbReference type="Pfam" id="PF21027">
    <property type="entry name" value="Sde0182_C"/>
    <property type="match status" value="1"/>
</dbReference>
<dbReference type="Pfam" id="PF07632">
    <property type="entry name" value="Sde182_NH-like"/>
    <property type="match status" value="1"/>
</dbReference>
<comment type="caution">
    <text evidence="4">The sequence shown here is derived from an EMBL/GenBank/DDBJ whole genome shotgun (WGS) entry which is preliminary data.</text>
</comment>
<dbReference type="InterPro" id="IPR013783">
    <property type="entry name" value="Ig-like_fold"/>
</dbReference>
<dbReference type="EMBL" id="VITN01000002">
    <property type="protein sequence ID" value="TWB23335.1"/>
    <property type="molecule type" value="Genomic_DNA"/>
</dbReference>
<feature type="domain" description="Cellulose-binding Sde182 C-terminal" evidence="3">
    <location>
        <begin position="378"/>
        <end position="467"/>
    </location>
</feature>
<dbReference type="InterPro" id="IPR011483">
    <property type="entry name" value="Sde182_NH-like"/>
</dbReference>
<protein>
    <submittedName>
        <fullName evidence="4">Uncharacterized protein DUF1593</fullName>
    </submittedName>
</protein>
<dbReference type="OrthoDB" id="253051at2"/>
<proteinExistence type="predicted"/>
<evidence type="ECO:0000259" key="2">
    <source>
        <dbReference type="Pfam" id="PF07632"/>
    </source>
</evidence>
<dbReference type="Gene3D" id="3.90.245.10">
    <property type="entry name" value="Ribonucleoside hydrolase-like"/>
    <property type="match status" value="1"/>
</dbReference>